<organism evidence="1 2">
    <name type="scientific">Pandoraea anapnoica</name>
    <dbReference type="NCBI Taxonomy" id="2508301"/>
    <lineage>
        <taxon>Bacteria</taxon>
        <taxon>Pseudomonadati</taxon>
        <taxon>Pseudomonadota</taxon>
        <taxon>Betaproteobacteria</taxon>
        <taxon>Burkholderiales</taxon>
        <taxon>Burkholderiaceae</taxon>
        <taxon>Pandoraea</taxon>
    </lineage>
</organism>
<gene>
    <name evidence="1" type="ORF">PAN31117_01605</name>
</gene>
<evidence type="ECO:0000313" key="2">
    <source>
        <dbReference type="Proteomes" id="UP000383122"/>
    </source>
</evidence>
<dbReference type="AlphaFoldDB" id="A0A5E4ZW35"/>
<reference evidence="1 2" key="1">
    <citation type="submission" date="2019-08" db="EMBL/GenBank/DDBJ databases">
        <authorList>
            <person name="Peeters C."/>
        </authorList>
    </citation>
    <scope>NUCLEOTIDE SEQUENCE [LARGE SCALE GENOMIC DNA]</scope>
    <source>
        <strain evidence="1 2">LMG 31117</strain>
    </source>
</reference>
<sequence>MAAILLETPCPPILANTGLRTCRDALGIYAKCALTTQITEP</sequence>
<proteinExistence type="predicted"/>
<dbReference type="Proteomes" id="UP000383122">
    <property type="component" value="Unassembled WGS sequence"/>
</dbReference>
<evidence type="ECO:0000313" key="1">
    <source>
        <dbReference type="EMBL" id="VVE64503.1"/>
    </source>
</evidence>
<protein>
    <submittedName>
        <fullName evidence="1">Uncharacterized protein</fullName>
    </submittedName>
</protein>
<keyword evidence="2" id="KW-1185">Reference proteome</keyword>
<dbReference type="EMBL" id="CABPSP010000003">
    <property type="protein sequence ID" value="VVE64503.1"/>
    <property type="molecule type" value="Genomic_DNA"/>
</dbReference>
<accession>A0A5E4ZW35</accession>
<name>A0A5E4ZW35_9BURK</name>